<dbReference type="EMBL" id="SRMP02000001">
    <property type="protein sequence ID" value="MFN0290064.1"/>
    <property type="molecule type" value="Genomic_DNA"/>
</dbReference>
<reference evidence="2 3" key="1">
    <citation type="submission" date="2024-12" db="EMBL/GenBank/DDBJ databases">
        <authorList>
            <person name="Hu S."/>
        </authorList>
    </citation>
    <scope>NUCLEOTIDE SEQUENCE [LARGE SCALE GENOMIC DNA]</scope>
    <source>
        <strain evidence="2 3">P-25</strain>
    </source>
</reference>
<feature type="signal peptide" evidence="1">
    <location>
        <begin position="1"/>
        <end position="19"/>
    </location>
</feature>
<accession>A0ABW9JCC3</accession>
<evidence type="ECO:0000256" key="1">
    <source>
        <dbReference type="SAM" id="SignalP"/>
    </source>
</evidence>
<protein>
    <recommendedName>
        <fullName evidence="4">SHOCT domain-containing protein</fullName>
    </recommendedName>
</protein>
<sequence>MKKTITFLTVLLVSINMYAQENLDLLTYAHTQDINFFNSIKNGTQVKEYITVSKNSVKIGDTLILGTPTSEEMSIRTYSGSYGTKARGGVAQSRSTSKKTYEFIQMGRPAGFGSIMAAMNGDAASMADNSLKNTTVIVNEIKTYHRGSKNKPLYVVMVLGELNGKAFGINKYLSVMDTELAVESGEILLKNRKMTRDEAIAKLKEAKELMGIDMMSKEDFEALKKELAPIITYKNQE</sequence>
<name>A0ABW9JCC3_9SPHI</name>
<gene>
    <name evidence="2" type="ORF">E5L68_001600</name>
</gene>
<organism evidence="2 3">
    <name type="scientific">Pedobacter helvus</name>
    <dbReference type="NCBI Taxonomy" id="2563444"/>
    <lineage>
        <taxon>Bacteria</taxon>
        <taxon>Pseudomonadati</taxon>
        <taxon>Bacteroidota</taxon>
        <taxon>Sphingobacteriia</taxon>
        <taxon>Sphingobacteriales</taxon>
        <taxon>Sphingobacteriaceae</taxon>
        <taxon>Pedobacter</taxon>
    </lineage>
</organism>
<keyword evidence="1" id="KW-0732">Signal</keyword>
<dbReference type="Proteomes" id="UP001517367">
    <property type="component" value="Unassembled WGS sequence"/>
</dbReference>
<evidence type="ECO:0000313" key="2">
    <source>
        <dbReference type="EMBL" id="MFN0290064.1"/>
    </source>
</evidence>
<dbReference type="RefSeq" id="WP_138727660.1">
    <property type="nucleotide sequence ID" value="NZ_SRMP02000001.1"/>
</dbReference>
<feature type="chain" id="PRO_5047228952" description="SHOCT domain-containing protein" evidence="1">
    <location>
        <begin position="20"/>
        <end position="237"/>
    </location>
</feature>
<evidence type="ECO:0008006" key="4">
    <source>
        <dbReference type="Google" id="ProtNLM"/>
    </source>
</evidence>
<comment type="caution">
    <text evidence="2">The sequence shown here is derived from an EMBL/GenBank/DDBJ whole genome shotgun (WGS) entry which is preliminary data.</text>
</comment>
<keyword evidence="3" id="KW-1185">Reference proteome</keyword>
<proteinExistence type="predicted"/>
<evidence type="ECO:0000313" key="3">
    <source>
        <dbReference type="Proteomes" id="UP001517367"/>
    </source>
</evidence>